<comment type="subcellular location">
    <subcellularLocation>
        <location evidence="1">Cell membrane</location>
        <topology evidence="1">Multi-pass membrane protein</topology>
    </subcellularLocation>
</comment>
<dbReference type="PANTHER" id="PTHR46494:SF1">
    <property type="entry name" value="CORA FAMILY METAL ION TRANSPORTER (EUROFUNG)"/>
    <property type="match status" value="1"/>
</dbReference>
<evidence type="ECO:0000256" key="5">
    <source>
        <dbReference type="ARBA" id="ARBA00022692"/>
    </source>
</evidence>
<organism evidence="14 15">
    <name type="scientific">Rothia dentocariosa</name>
    <dbReference type="NCBI Taxonomy" id="2047"/>
    <lineage>
        <taxon>Bacteria</taxon>
        <taxon>Bacillati</taxon>
        <taxon>Actinomycetota</taxon>
        <taxon>Actinomycetes</taxon>
        <taxon>Micrococcales</taxon>
        <taxon>Micrococcaceae</taxon>
        <taxon>Rothia</taxon>
    </lineage>
</organism>
<evidence type="ECO:0000256" key="8">
    <source>
        <dbReference type="ARBA" id="ARBA00023065"/>
    </source>
</evidence>
<dbReference type="SUPFAM" id="SSF144083">
    <property type="entry name" value="Magnesium transport protein CorA, transmembrane region"/>
    <property type="match status" value="1"/>
</dbReference>
<feature type="coiled-coil region" evidence="12">
    <location>
        <begin position="230"/>
        <end position="257"/>
    </location>
</feature>
<dbReference type="GO" id="GO:0000287">
    <property type="term" value="F:magnesium ion binding"/>
    <property type="evidence" value="ECO:0007669"/>
    <property type="project" value="TreeGrafter"/>
</dbReference>
<dbReference type="GO" id="GO:0015087">
    <property type="term" value="F:cobalt ion transmembrane transporter activity"/>
    <property type="evidence" value="ECO:0007669"/>
    <property type="project" value="TreeGrafter"/>
</dbReference>
<dbReference type="InterPro" id="IPR045861">
    <property type="entry name" value="CorA_cytoplasmic_dom"/>
</dbReference>
<evidence type="ECO:0000313" key="14">
    <source>
        <dbReference type="EMBL" id="PEN15977.1"/>
    </source>
</evidence>
<evidence type="ECO:0000256" key="9">
    <source>
        <dbReference type="ARBA" id="ARBA00023136"/>
    </source>
</evidence>
<comment type="caution">
    <text evidence="14">The sequence shown here is derived from an EMBL/GenBank/DDBJ whole genome shotgun (WGS) entry which is preliminary data.</text>
</comment>
<evidence type="ECO:0000256" key="4">
    <source>
        <dbReference type="ARBA" id="ARBA00022475"/>
    </source>
</evidence>
<dbReference type="CDD" id="cd12830">
    <property type="entry name" value="MtCorA-like"/>
    <property type="match status" value="1"/>
</dbReference>
<accession>A0A2A8D587</accession>
<dbReference type="GO" id="GO:0050897">
    <property type="term" value="F:cobalt ion binding"/>
    <property type="evidence" value="ECO:0007669"/>
    <property type="project" value="TreeGrafter"/>
</dbReference>
<feature type="transmembrane region" description="Helical" evidence="13">
    <location>
        <begin position="318"/>
        <end position="338"/>
    </location>
</feature>
<evidence type="ECO:0000256" key="3">
    <source>
        <dbReference type="ARBA" id="ARBA00022448"/>
    </source>
</evidence>
<proteinExistence type="inferred from homology"/>
<dbReference type="PANTHER" id="PTHR46494">
    <property type="entry name" value="CORA FAMILY METAL ION TRANSPORTER (EUROFUNG)"/>
    <property type="match status" value="1"/>
</dbReference>
<dbReference type="GO" id="GO:0005886">
    <property type="term" value="C:plasma membrane"/>
    <property type="evidence" value="ECO:0007669"/>
    <property type="project" value="UniProtKB-SubCell"/>
</dbReference>
<evidence type="ECO:0000256" key="6">
    <source>
        <dbReference type="ARBA" id="ARBA00022842"/>
    </source>
</evidence>
<reference evidence="14" key="1">
    <citation type="submission" date="2017-10" db="EMBL/GenBank/DDBJ databases">
        <title>Kefir isolates.</title>
        <authorList>
            <person name="Kim Y."/>
            <person name="Blasche S."/>
        </authorList>
    </citation>
    <scope>NUCLEOTIDE SEQUENCE [LARGE SCALE GENOMIC DNA]</scope>
    <source>
        <strain evidence="14">OG2-2</strain>
    </source>
</reference>
<keyword evidence="4" id="KW-1003">Cell membrane</keyword>
<keyword evidence="3" id="KW-0813">Transport</keyword>
<keyword evidence="15" id="KW-1185">Reference proteome</keyword>
<keyword evidence="9 13" id="KW-0472">Membrane</keyword>
<feature type="transmembrane region" description="Helical" evidence="13">
    <location>
        <begin position="287"/>
        <end position="306"/>
    </location>
</feature>
<dbReference type="Proteomes" id="UP000219947">
    <property type="component" value="Unassembled WGS sequence"/>
</dbReference>
<dbReference type="InterPro" id="IPR045863">
    <property type="entry name" value="CorA_TM1_TM2"/>
</dbReference>
<comment type="similarity">
    <text evidence="2">Belongs to the CorA metal ion transporter (MIT) (TC 1.A.35) family.</text>
</comment>
<dbReference type="FunFam" id="1.20.58.340:FF:000004">
    <property type="entry name" value="Magnesium transport protein CorA"/>
    <property type="match status" value="1"/>
</dbReference>
<evidence type="ECO:0000256" key="2">
    <source>
        <dbReference type="ARBA" id="ARBA00009765"/>
    </source>
</evidence>
<keyword evidence="5 13" id="KW-0812">Transmembrane</keyword>
<dbReference type="EMBL" id="PDEV01000003">
    <property type="protein sequence ID" value="PEN15977.1"/>
    <property type="molecule type" value="Genomic_DNA"/>
</dbReference>
<dbReference type="SUPFAM" id="SSF143865">
    <property type="entry name" value="CorA soluble domain-like"/>
    <property type="match status" value="1"/>
</dbReference>
<dbReference type="Gene3D" id="1.20.58.340">
    <property type="entry name" value="Magnesium transport protein CorA, transmembrane region"/>
    <property type="match status" value="2"/>
</dbReference>
<evidence type="ECO:0000256" key="12">
    <source>
        <dbReference type="SAM" id="Coils"/>
    </source>
</evidence>
<keyword evidence="8" id="KW-0406">Ion transport</keyword>
<keyword evidence="12" id="KW-0175">Coiled coil</keyword>
<dbReference type="Pfam" id="PF01544">
    <property type="entry name" value="CorA"/>
    <property type="match status" value="1"/>
</dbReference>
<evidence type="ECO:0000256" key="1">
    <source>
        <dbReference type="ARBA" id="ARBA00004651"/>
    </source>
</evidence>
<evidence type="ECO:0000256" key="7">
    <source>
        <dbReference type="ARBA" id="ARBA00022989"/>
    </source>
</evidence>
<dbReference type="RefSeq" id="WP_098042836.1">
    <property type="nucleotide sequence ID" value="NZ_PDEV01000003.1"/>
</dbReference>
<dbReference type="InterPro" id="IPR002523">
    <property type="entry name" value="MgTranspt_CorA/ZnTranspt_ZntB"/>
</dbReference>
<dbReference type="GO" id="GO:0015095">
    <property type="term" value="F:magnesium ion transmembrane transporter activity"/>
    <property type="evidence" value="ECO:0007669"/>
    <property type="project" value="TreeGrafter"/>
</dbReference>
<comment type="function">
    <text evidence="11">Mediates influx of magnesium ions. Alternates between open and closed states. Activated by low cytoplasmic Mg(2+) levels. Inactive when cytoplasmic Mg(2+) levels are high.</text>
</comment>
<evidence type="ECO:0000313" key="15">
    <source>
        <dbReference type="Proteomes" id="UP000219947"/>
    </source>
</evidence>
<evidence type="ECO:0000256" key="10">
    <source>
        <dbReference type="ARBA" id="ARBA00034269"/>
    </source>
</evidence>
<dbReference type="AlphaFoldDB" id="A0A2A8D587"/>
<dbReference type="Gene3D" id="3.30.460.20">
    <property type="entry name" value="CorA soluble domain-like"/>
    <property type="match status" value="1"/>
</dbReference>
<sequence length="344" mass="39200">MSYVTGAIYPQQDRIRMGVTQSEVLDAYREGGASVALGYMTPNARELRELQQTFNLHELALEDASRGHQRAKLESYEGSLFAVVRPAIYLDAEEEVRLGEMHMFLGRDYLLSIVNDQIHPQQAVYERFNLIYATPDGSPIRLLHRIIDQTVDGYMPVLEGLENDGDEIEDALFQETGAGDRTLSRRTYELLNQVADFQRACKPLDMMLARIMQQIRDGVLDVSPYMGATATEIAQEKDELQRQFRNIQDHVVQVKERLEDLRTSLQNTFTVHDTIVAQQQNEDMKRISAGAAILVVPTIIGSIYGMNFEDMPELKWTYGYPASLVLMVVACVAVYLFFKKRGWF</sequence>
<keyword evidence="6" id="KW-0460">Magnesium</keyword>
<protein>
    <submittedName>
        <fullName evidence="14">Magnesium transporter</fullName>
    </submittedName>
</protein>
<gene>
    <name evidence="14" type="ORF">CRM92_07735</name>
</gene>
<keyword evidence="7 13" id="KW-1133">Transmembrane helix</keyword>
<evidence type="ECO:0000256" key="13">
    <source>
        <dbReference type="SAM" id="Phobius"/>
    </source>
</evidence>
<name>A0A2A8D587_9MICC</name>
<comment type="catalytic activity">
    <reaction evidence="10">
        <text>Mg(2+)(in) = Mg(2+)(out)</text>
        <dbReference type="Rhea" id="RHEA:29827"/>
        <dbReference type="ChEBI" id="CHEBI:18420"/>
    </reaction>
</comment>
<evidence type="ECO:0000256" key="11">
    <source>
        <dbReference type="ARBA" id="ARBA00045497"/>
    </source>
</evidence>